<comment type="function">
    <text evidence="1 9">May be involved in recombinational repair of damaged DNA.</text>
</comment>
<evidence type="ECO:0000256" key="9">
    <source>
        <dbReference type="PIRNR" id="PIRNR003128"/>
    </source>
</evidence>
<dbReference type="PANTHER" id="PTHR11059">
    <property type="entry name" value="DNA REPAIR PROTEIN RECN"/>
    <property type="match status" value="1"/>
</dbReference>
<dbReference type="InterPro" id="IPR004604">
    <property type="entry name" value="DNA_recomb/repair_RecN"/>
</dbReference>
<sequence>MIRHLYIRNFVLIDELNLDFDDGFSAFIGETGAGKSILIDAISLLKADRASASLVSKGAEKAIVEGTFDLSRDSHACEVLADAGFEVEQDEVTFTREITSGGKSTVRIDHRIATLSLLKEVLQNEIDIHGQRDSQYLLNVSSHIHLLDHYLNDSSLLKQVADSFSVYDRLVKERDAALTETYNENDLEYFNFEISEIEEAKLSEGEEEELLAKEKQYKAVKASFDKLNGILDLFDNSVSEPLYELNRSVQGLEDSDVLTVAKTEISDSYYNLNDAIDTLRKSLEDMDLSEDDVNEMEERLFTIQKMKRKYGRTIPDILEKKKELEEQVERISHRKEYLEKMETKIHDAYAVYEKAAIQLSKLRKKGAPSLDSLVAANLKDLVLPNARFHTEIVQAKPSASGMDRVEFLISMNQGEDLKPLSRTASGGELSRLMLGLKQIFSKLQGIQTVIFDEIDTGVSGPVANAIGKKMRAISEDCQVFSVTHLAPVAACAKHAYLVSKEESSGRTHTHVTPLKQKEFIEQLALISSGKVTEASRAAARELYRSSQE</sequence>
<evidence type="ECO:0000256" key="1">
    <source>
        <dbReference type="ARBA" id="ARBA00003618"/>
    </source>
</evidence>
<keyword evidence="7 9" id="KW-0234">DNA repair</keyword>
<evidence type="ECO:0000256" key="8">
    <source>
        <dbReference type="ARBA" id="ARBA00033408"/>
    </source>
</evidence>
<evidence type="ECO:0000256" key="3">
    <source>
        <dbReference type="ARBA" id="ARBA00021315"/>
    </source>
</evidence>
<dbReference type="RefSeq" id="WP_105303743.1">
    <property type="nucleotide sequence ID" value="NZ_VUMN01000001.1"/>
</dbReference>
<dbReference type="GO" id="GO:0043590">
    <property type="term" value="C:bacterial nucleoid"/>
    <property type="evidence" value="ECO:0007669"/>
    <property type="project" value="TreeGrafter"/>
</dbReference>
<dbReference type="AlphaFoldDB" id="A0A7X2TEF4"/>
<organism evidence="12 13">
    <name type="scientific">Stecheria intestinalis</name>
    <dbReference type="NCBI Taxonomy" id="2606630"/>
    <lineage>
        <taxon>Bacteria</taxon>
        <taxon>Bacillati</taxon>
        <taxon>Bacillota</taxon>
        <taxon>Erysipelotrichia</taxon>
        <taxon>Erysipelotrichales</taxon>
        <taxon>Erysipelotrichaceae</taxon>
        <taxon>Stecheria</taxon>
    </lineage>
</organism>
<evidence type="ECO:0000256" key="10">
    <source>
        <dbReference type="SAM" id="Coils"/>
    </source>
</evidence>
<evidence type="ECO:0000256" key="2">
    <source>
        <dbReference type="ARBA" id="ARBA00009441"/>
    </source>
</evidence>
<dbReference type="SUPFAM" id="SSF52540">
    <property type="entry name" value="P-loop containing nucleoside triphosphate hydrolases"/>
    <property type="match status" value="1"/>
</dbReference>
<comment type="caution">
    <text evidence="12">The sequence shown here is derived from an EMBL/GenBank/DDBJ whole genome shotgun (WGS) entry which is preliminary data.</text>
</comment>
<dbReference type="GO" id="GO:0006310">
    <property type="term" value="P:DNA recombination"/>
    <property type="evidence" value="ECO:0007669"/>
    <property type="project" value="InterPro"/>
</dbReference>
<evidence type="ECO:0000256" key="5">
    <source>
        <dbReference type="ARBA" id="ARBA00022763"/>
    </source>
</evidence>
<dbReference type="Gene3D" id="3.40.50.300">
    <property type="entry name" value="P-loop containing nucleotide triphosphate hydrolases"/>
    <property type="match status" value="2"/>
</dbReference>
<dbReference type="NCBIfam" id="TIGR00634">
    <property type="entry name" value="recN"/>
    <property type="match status" value="1"/>
</dbReference>
<accession>A0A7X2TEF4</accession>
<protein>
    <recommendedName>
        <fullName evidence="3 9">DNA repair protein RecN</fullName>
    </recommendedName>
    <alternativeName>
        <fullName evidence="8 9">Recombination protein N</fullName>
    </alternativeName>
</protein>
<keyword evidence="4" id="KW-0547">Nucleotide-binding</keyword>
<keyword evidence="6" id="KW-0067">ATP-binding</keyword>
<keyword evidence="10" id="KW-0175">Coiled coil</keyword>
<dbReference type="InterPro" id="IPR027417">
    <property type="entry name" value="P-loop_NTPase"/>
</dbReference>
<proteinExistence type="inferred from homology"/>
<dbReference type="GO" id="GO:0005524">
    <property type="term" value="F:ATP binding"/>
    <property type="evidence" value="ECO:0007669"/>
    <property type="project" value="UniProtKB-KW"/>
</dbReference>
<evidence type="ECO:0000256" key="4">
    <source>
        <dbReference type="ARBA" id="ARBA00022741"/>
    </source>
</evidence>
<evidence type="ECO:0000259" key="11">
    <source>
        <dbReference type="Pfam" id="PF02463"/>
    </source>
</evidence>
<evidence type="ECO:0000313" key="13">
    <source>
        <dbReference type="Proteomes" id="UP000461880"/>
    </source>
</evidence>
<dbReference type="InterPro" id="IPR003395">
    <property type="entry name" value="RecF/RecN/SMC_N"/>
</dbReference>
<reference evidence="12 13" key="1">
    <citation type="submission" date="2019-08" db="EMBL/GenBank/DDBJ databases">
        <title>In-depth cultivation of the pig gut microbiome towards novel bacterial diversity and tailored functional studies.</title>
        <authorList>
            <person name="Wylensek D."/>
            <person name="Hitch T.C.A."/>
            <person name="Clavel T."/>
        </authorList>
    </citation>
    <scope>NUCLEOTIDE SEQUENCE [LARGE SCALE GENOMIC DNA]</scope>
    <source>
        <strain evidence="12 13">Oil+RF-744-GAM-WT-6</strain>
    </source>
</reference>
<comment type="similarity">
    <text evidence="2 9">Belongs to the RecN family.</text>
</comment>
<dbReference type="Proteomes" id="UP000461880">
    <property type="component" value="Unassembled WGS sequence"/>
</dbReference>
<dbReference type="Pfam" id="PF02463">
    <property type="entry name" value="SMC_N"/>
    <property type="match status" value="1"/>
</dbReference>
<evidence type="ECO:0000256" key="6">
    <source>
        <dbReference type="ARBA" id="ARBA00022840"/>
    </source>
</evidence>
<keyword evidence="5 9" id="KW-0227">DNA damage</keyword>
<feature type="domain" description="RecF/RecN/SMC N-terminal" evidence="11">
    <location>
        <begin position="1"/>
        <end position="502"/>
    </location>
</feature>
<gene>
    <name evidence="12" type="primary">recN</name>
    <name evidence="12" type="ORF">FYJ51_00955</name>
</gene>
<dbReference type="CDD" id="cd03241">
    <property type="entry name" value="ABC_RecN"/>
    <property type="match status" value="2"/>
</dbReference>
<dbReference type="EMBL" id="VUMN01000001">
    <property type="protein sequence ID" value="MSS57482.1"/>
    <property type="molecule type" value="Genomic_DNA"/>
</dbReference>
<dbReference type="GO" id="GO:0009432">
    <property type="term" value="P:SOS response"/>
    <property type="evidence" value="ECO:0007669"/>
    <property type="project" value="TreeGrafter"/>
</dbReference>
<keyword evidence="13" id="KW-1185">Reference proteome</keyword>
<dbReference type="GO" id="GO:0006281">
    <property type="term" value="P:DNA repair"/>
    <property type="evidence" value="ECO:0007669"/>
    <property type="project" value="UniProtKB-KW"/>
</dbReference>
<name>A0A7X2TEF4_9FIRM</name>
<evidence type="ECO:0000256" key="7">
    <source>
        <dbReference type="ARBA" id="ARBA00023204"/>
    </source>
</evidence>
<evidence type="ECO:0000313" key="12">
    <source>
        <dbReference type="EMBL" id="MSS57482.1"/>
    </source>
</evidence>
<dbReference type="PANTHER" id="PTHR11059:SF0">
    <property type="entry name" value="DNA REPAIR PROTEIN RECN"/>
    <property type="match status" value="1"/>
</dbReference>
<feature type="coiled-coil region" evidence="10">
    <location>
        <begin position="279"/>
        <end position="341"/>
    </location>
</feature>
<dbReference type="PIRSF" id="PIRSF003128">
    <property type="entry name" value="RecN"/>
    <property type="match status" value="1"/>
</dbReference>